<accession>A0A5C7GIC0</accession>
<evidence type="ECO:0000256" key="1">
    <source>
        <dbReference type="SAM" id="Phobius"/>
    </source>
</evidence>
<dbReference type="EMBL" id="VRKQ01000010">
    <property type="protein sequence ID" value="TXG37283.1"/>
    <property type="molecule type" value="Genomic_DNA"/>
</dbReference>
<dbReference type="OrthoDB" id="1450918at2"/>
<keyword evidence="3" id="KW-1185">Reference proteome</keyword>
<keyword evidence="1" id="KW-1133">Transmembrane helix</keyword>
<comment type="caution">
    <text evidence="2">The sequence shown here is derived from an EMBL/GenBank/DDBJ whole genome shotgun (WGS) entry which is preliminary data.</text>
</comment>
<gene>
    <name evidence="2" type="ORF">FUA22_12025</name>
</gene>
<dbReference type="RefSeq" id="WP_147768669.1">
    <property type="nucleotide sequence ID" value="NZ_CANNCE010000002.1"/>
</dbReference>
<organism evidence="2 3">
    <name type="scientific">Seonamhaeicola maritimus</name>
    <dbReference type="NCBI Taxonomy" id="2591822"/>
    <lineage>
        <taxon>Bacteria</taxon>
        <taxon>Pseudomonadati</taxon>
        <taxon>Bacteroidota</taxon>
        <taxon>Flavobacteriia</taxon>
        <taxon>Flavobacteriales</taxon>
        <taxon>Flavobacteriaceae</taxon>
    </lineage>
</organism>
<feature type="transmembrane region" description="Helical" evidence="1">
    <location>
        <begin position="6"/>
        <end position="24"/>
    </location>
</feature>
<keyword evidence="1" id="KW-0472">Membrane</keyword>
<dbReference type="AlphaFoldDB" id="A0A5C7GIC0"/>
<protein>
    <recommendedName>
        <fullName evidence="4">Molybdenum ABC transporter permease</fullName>
    </recommendedName>
</protein>
<name>A0A5C7GIC0_9FLAO</name>
<dbReference type="Proteomes" id="UP000321080">
    <property type="component" value="Unassembled WGS sequence"/>
</dbReference>
<reference evidence="2 3" key="1">
    <citation type="submission" date="2019-08" db="EMBL/GenBank/DDBJ databases">
        <title>Seonamhaeicola sediminis sp. nov., isolated from marine sediment.</title>
        <authorList>
            <person name="Cao W.R."/>
        </authorList>
    </citation>
    <scope>NUCLEOTIDE SEQUENCE [LARGE SCALE GENOMIC DNA]</scope>
    <source>
        <strain evidence="2 3">1505</strain>
    </source>
</reference>
<keyword evidence="1" id="KW-0812">Transmembrane</keyword>
<evidence type="ECO:0000313" key="3">
    <source>
        <dbReference type="Proteomes" id="UP000321080"/>
    </source>
</evidence>
<feature type="transmembrane region" description="Helical" evidence="1">
    <location>
        <begin position="45"/>
        <end position="66"/>
    </location>
</feature>
<evidence type="ECO:0008006" key="4">
    <source>
        <dbReference type="Google" id="ProtNLM"/>
    </source>
</evidence>
<proteinExistence type="predicted"/>
<evidence type="ECO:0000313" key="2">
    <source>
        <dbReference type="EMBL" id="TXG37283.1"/>
    </source>
</evidence>
<sequence length="74" mass="8800">MEKTWIVLMAIALFCIITYLYWKLTNGYAKKLYGKKMYEHWGSRMYYWSSVLLASGAITVMVIYLLKWGNILTF</sequence>